<evidence type="ECO:0000313" key="2">
    <source>
        <dbReference type="EMBL" id="AZN29410.1"/>
    </source>
</evidence>
<dbReference type="EMBL" id="CP034438">
    <property type="protein sequence ID" value="AZN29410.1"/>
    <property type="molecule type" value="Genomic_DNA"/>
</dbReference>
<sequence length="322" mass="34083">MVVKKLDPFLVAIIAALVVGLIWPAPDGLRSGISTAGDVLVALLFLLYGLRLRTTEVLSGLTNWKVQGLIFASTYIVFPLVGLAIHPLLVPVVGDGFATGFLYLAFLPSTIQSSVTFTSIAGGDTGAAVCAATFSNVIGMFLTPLYVLVFMNIAGASAGSLTNVLTQLLLPFIIGQLLQPKLGDRIRRHPRSLRVYDQGTVVVIVLAAVLDSTAANTWDGVSAWQIIGLIAISSALLAFILSFTWYVSGWAKITRAGRIAVLMCGSKKSLATGLPMAQAIFPAAVIGPIAVPVIVFHQIQLLVCAVIASRMGRLPEDAWSRP</sequence>
<keyword evidence="1" id="KW-0472">Membrane</keyword>
<feature type="transmembrane region" description="Helical" evidence="1">
    <location>
        <begin position="153"/>
        <end position="174"/>
    </location>
</feature>
<reference evidence="2 3" key="1">
    <citation type="submission" date="2018-12" db="EMBL/GenBank/DDBJ databases">
        <title>Complete genome sequence of Flaviflexus salsibiostraticola KCTC 33148.</title>
        <authorList>
            <person name="Bae J.-W."/>
        </authorList>
    </citation>
    <scope>NUCLEOTIDE SEQUENCE [LARGE SCALE GENOMIC DNA]</scope>
    <source>
        <strain evidence="2 3">KCTC 33148</strain>
    </source>
</reference>
<keyword evidence="1" id="KW-0812">Transmembrane</keyword>
<feature type="transmembrane region" description="Helical" evidence="1">
    <location>
        <begin position="7"/>
        <end position="25"/>
    </location>
</feature>
<dbReference type="InterPro" id="IPR038770">
    <property type="entry name" value="Na+/solute_symporter_sf"/>
</dbReference>
<feature type="transmembrane region" description="Helical" evidence="1">
    <location>
        <begin position="69"/>
        <end position="89"/>
    </location>
</feature>
<dbReference type="OrthoDB" id="9792271at2"/>
<dbReference type="GO" id="GO:0005886">
    <property type="term" value="C:plasma membrane"/>
    <property type="evidence" value="ECO:0007669"/>
    <property type="project" value="TreeGrafter"/>
</dbReference>
<dbReference type="PANTHER" id="PTHR18640:SF5">
    <property type="entry name" value="SODIUM_BILE ACID COTRANSPORTER 7"/>
    <property type="match status" value="1"/>
</dbReference>
<dbReference type="Proteomes" id="UP000270021">
    <property type="component" value="Chromosome"/>
</dbReference>
<feature type="transmembrane region" description="Helical" evidence="1">
    <location>
        <begin position="127"/>
        <end position="147"/>
    </location>
</feature>
<evidence type="ECO:0000256" key="1">
    <source>
        <dbReference type="SAM" id="Phobius"/>
    </source>
</evidence>
<dbReference type="PANTHER" id="PTHR18640">
    <property type="entry name" value="SOLUTE CARRIER FAMILY 10 MEMBER 7"/>
    <property type="match status" value="1"/>
</dbReference>
<dbReference type="Pfam" id="PF13593">
    <property type="entry name" value="SBF_like"/>
    <property type="match status" value="1"/>
</dbReference>
<evidence type="ECO:0000313" key="3">
    <source>
        <dbReference type="Proteomes" id="UP000270021"/>
    </source>
</evidence>
<gene>
    <name evidence="2" type="ORF">EJO69_03120</name>
</gene>
<dbReference type="InterPro" id="IPR016833">
    <property type="entry name" value="Put_Na-Bile_cotransptr"/>
</dbReference>
<dbReference type="Gene3D" id="1.20.1530.20">
    <property type="match status" value="1"/>
</dbReference>
<feature type="transmembrane region" description="Helical" evidence="1">
    <location>
        <begin position="101"/>
        <end position="120"/>
    </location>
</feature>
<proteinExistence type="predicted"/>
<protein>
    <submittedName>
        <fullName evidence="2">Bile acid:sodium symporter</fullName>
    </submittedName>
</protein>
<feature type="transmembrane region" description="Helical" evidence="1">
    <location>
        <begin position="226"/>
        <end position="248"/>
    </location>
</feature>
<accession>A0A3S8Z7D3</accession>
<feature type="transmembrane region" description="Helical" evidence="1">
    <location>
        <begin position="31"/>
        <end position="48"/>
    </location>
</feature>
<dbReference type="AlphaFoldDB" id="A0A3S8Z7D3"/>
<keyword evidence="1" id="KW-1133">Transmembrane helix</keyword>
<feature type="transmembrane region" description="Helical" evidence="1">
    <location>
        <begin position="195"/>
        <end position="214"/>
    </location>
</feature>
<dbReference type="PIRSF" id="PIRSF026166">
    <property type="entry name" value="UCP026166"/>
    <property type="match status" value="1"/>
</dbReference>
<organism evidence="2 3">
    <name type="scientific">Flaviflexus salsibiostraticola</name>
    <dbReference type="NCBI Taxonomy" id="1282737"/>
    <lineage>
        <taxon>Bacteria</taxon>
        <taxon>Bacillati</taxon>
        <taxon>Actinomycetota</taxon>
        <taxon>Actinomycetes</taxon>
        <taxon>Actinomycetales</taxon>
        <taxon>Actinomycetaceae</taxon>
        <taxon>Flaviflexus</taxon>
    </lineage>
</organism>
<keyword evidence="3" id="KW-1185">Reference proteome</keyword>
<name>A0A3S8Z7D3_9ACTO</name>
<feature type="transmembrane region" description="Helical" evidence="1">
    <location>
        <begin position="269"/>
        <end position="289"/>
    </location>
</feature>
<dbReference type="KEGG" id="fsl:EJO69_03120"/>